<dbReference type="EMBL" id="DS469660">
    <property type="protein sequence ID" value="EDO36834.1"/>
    <property type="molecule type" value="Genomic_DNA"/>
</dbReference>
<dbReference type="AlphaFoldDB" id="A7SHH9"/>
<evidence type="ECO:0000259" key="6">
    <source>
        <dbReference type="Pfam" id="PF01490"/>
    </source>
</evidence>
<dbReference type="PhylomeDB" id="A7SHH9"/>
<dbReference type="GO" id="GO:0015179">
    <property type="term" value="F:L-amino acid transmembrane transporter activity"/>
    <property type="evidence" value="ECO:0000318"/>
    <property type="project" value="GO_Central"/>
</dbReference>
<evidence type="ECO:0000313" key="8">
    <source>
        <dbReference type="Proteomes" id="UP000001593"/>
    </source>
</evidence>
<feature type="non-terminal residue" evidence="7">
    <location>
        <position position="1"/>
    </location>
</feature>
<feature type="transmembrane region" description="Helical" evidence="5">
    <location>
        <begin position="334"/>
        <end position="355"/>
    </location>
</feature>
<dbReference type="InParanoid" id="A7SHH9"/>
<accession>A7SHH9</accession>
<proteinExistence type="predicted"/>
<evidence type="ECO:0000256" key="1">
    <source>
        <dbReference type="ARBA" id="ARBA00004141"/>
    </source>
</evidence>
<dbReference type="OMA" id="LANWITF"/>
<dbReference type="STRING" id="45351.A7SHH9"/>
<sequence length="363" mass="40034">QQFTDFANVLKAFIGTSYLALPFAFKQSGLALGIVALVLIATITDHCCQMIIKCKKVAVTMILDSSHQYRQLKADHCHEEMQKIRMAVEMEMTLGDIGKITIGDWGLRIVNVALVLTQTGFCVAYFIFMGNTIKSMFPYEFPSQNITKNASVQHLPKLSNFPVPISDESVKTITLNGTLLMDATHGQRSAPMFPLLLLIPLPFVVAMAFIRKIRKLGPISGLANIALLAGFFGLLVQILDGLHFKLNDVTLANWITFPIFFGQLTCAYEGIGCIIPIESGMGSNRPRFPLYLHLTLAQLSVLLGSFGVLGFLIYGNDVPQIVTDKLTTGLFAQLVRVTLIIAVLFTYPLQLFPVIQIAESLVF</sequence>
<feature type="transmembrane region" description="Helical" evidence="5">
    <location>
        <begin position="190"/>
        <end position="210"/>
    </location>
</feature>
<feature type="domain" description="Amino acid transporter transmembrane" evidence="6">
    <location>
        <begin position="197"/>
        <end position="362"/>
    </location>
</feature>
<name>A7SHH9_NEMVE</name>
<evidence type="ECO:0000256" key="5">
    <source>
        <dbReference type="SAM" id="Phobius"/>
    </source>
</evidence>
<dbReference type="PANTHER" id="PTHR22950">
    <property type="entry name" value="AMINO ACID TRANSPORTER"/>
    <property type="match status" value="1"/>
</dbReference>
<reference evidence="7 8" key="1">
    <citation type="journal article" date="2007" name="Science">
        <title>Sea anemone genome reveals ancestral eumetazoan gene repertoire and genomic organization.</title>
        <authorList>
            <person name="Putnam N.H."/>
            <person name="Srivastava M."/>
            <person name="Hellsten U."/>
            <person name="Dirks B."/>
            <person name="Chapman J."/>
            <person name="Salamov A."/>
            <person name="Terry A."/>
            <person name="Shapiro H."/>
            <person name="Lindquist E."/>
            <person name="Kapitonov V.V."/>
            <person name="Jurka J."/>
            <person name="Genikhovich G."/>
            <person name="Grigoriev I.V."/>
            <person name="Lucas S.M."/>
            <person name="Steele R.E."/>
            <person name="Finnerty J.R."/>
            <person name="Technau U."/>
            <person name="Martindale M.Q."/>
            <person name="Rokhsar D.S."/>
        </authorList>
    </citation>
    <scope>NUCLEOTIDE SEQUENCE [LARGE SCALE GENOMIC DNA]</scope>
    <source>
        <strain evidence="8">CH2 X CH6</strain>
    </source>
</reference>
<feature type="non-terminal residue" evidence="7">
    <location>
        <position position="363"/>
    </location>
</feature>
<dbReference type="InterPro" id="IPR013057">
    <property type="entry name" value="AA_transpt_TM"/>
</dbReference>
<dbReference type="Pfam" id="PF01490">
    <property type="entry name" value="Aa_trans"/>
    <property type="match status" value="2"/>
</dbReference>
<feature type="transmembrane region" description="Helical" evidence="5">
    <location>
        <begin position="251"/>
        <end position="277"/>
    </location>
</feature>
<keyword evidence="8" id="KW-1185">Reference proteome</keyword>
<feature type="transmembrane region" description="Helical" evidence="5">
    <location>
        <begin position="289"/>
        <end position="314"/>
    </location>
</feature>
<dbReference type="GO" id="GO:0005774">
    <property type="term" value="C:vacuolar membrane"/>
    <property type="evidence" value="ECO:0000318"/>
    <property type="project" value="GO_Central"/>
</dbReference>
<feature type="transmembrane region" description="Helical" evidence="5">
    <location>
        <begin position="222"/>
        <end position="239"/>
    </location>
</feature>
<evidence type="ECO:0000313" key="7">
    <source>
        <dbReference type="EMBL" id="EDO36834.1"/>
    </source>
</evidence>
<evidence type="ECO:0000256" key="4">
    <source>
        <dbReference type="ARBA" id="ARBA00023136"/>
    </source>
</evidence>
<evidence type="ECO:0000256" key="3">
    <source>
        <dbReference type="ARBA" id="ARBA00022989"/>
    </source>
</evidence>
<keyword evidence="2 5" id="KW-0812">Transmembrane</keyword>
<feature type="domain" description="Amino acid transporter transmembrane" evidence="6">
    <location>
        <begin position="6"/>
        <end position="139"/>
    </location>
</feature>
<dbReference type="Proteomes" id="UP000001593">
    <property type="component" value="Unassembled WGS sequence"/>
</dbReference>
<organism evidence="7 8">
    <name type="scientific">Nematostella vectensis</name>
    <name type="common">Starlet sea anemone</name>
    <dbReference type="NCBI Taxonomy" id="45351"/>
    <lineage>
        <taxon>Eukaryota</taxon>
        <taxon>Metazoa</taxon>
        <taxon>Cnidaria</taxon>
        <taxon>Anthozoa</taxon>
        <taxon>Hexacorallia</taxon>
        <taxon>Actiniaria</taxon>
        <taxon>Edwardsiidae</taxon>
        <taxon>Nematostella</taxon>
    </lineage>
</organism>
<dbReference type="HOGENOM" id="CLU_045035_0_0_1"/>
<gene>
    <name evidence="7" type="ORF">NEMVEDRAFT_v1g118574</name>
</gene>
<comment type="subcellular location">
    <subcellularLocation>
        <location evidence="1">Membrane</location>
        <topology evidence="1">Multi-pass membrane protein</topology>
    </subcellularLocation>
</comment>
<dbReference type="OrthoDB" id="1684102at2759"/>
<dbReference type="PANTHER" id="PTHR22950:SF700">
    <property type="entry name" value="AMINO ACID TRANSPORTER TRANSMEMBRANE DOMAIN-CONTAINING PROTEIN"/>
    <property type="match status" value="1"/>
</dbReference>
<keyword evidence="4 5" id="KW-0472">Membrane</keyword>
<feature type="transmembrane region" description="Helical" evidence="5">
    <location>
        <begin position="109"/>
        <end position="128"/>
    </location>
</feature>
<dbReference type="eggNOG" id="KOG1304">
    <property type="taxonomic scope" value="Eukaryota"/>
</dbReference>
<feature type="transmembrane region" description="Helical" evidence="5">
    <location>
        <begin position="30"/>
        <end position="52"/>
    </location>
</feature>
<keyword evidence="3 5" id="KW-1133">Transmembrane helix</keyword>
<dbReference type="GO" id="GO:0003333">
    <property type="term" value="P:amino acid transmembrane transport"/>
    <property type="evidence" value="ECO:0000318"/>
    <property type="project" value="GO_Central"/>
</dbReference>
<evidence type="ECO:0000256" key="2">
    <source>
        <dbReference type="ARBA" id="ARBA00022692"/>
    </source>
</evidence>
<dbReference type="KEGG" id="nve:5508291"/>
<protein>
    <recommendedName>
        <fullName evidence="6">Amino acid transporter transmembrane domain-containing protein</fullName>
    </recommendedName>
</protein>